<evidence type="ECO:0000313" key="2">
    <source>
        <dbReference type="EMBL" id="KAL3865442.1"/>
    </source>
</evidence>
<gene>
    <name evidence="2" type="ORF">ACJMK2_042832</name>
</gene>
<dbReference type="Pfam" id="PF15633">
    <property type="entry name" value="Tox-ART-HYD1"/>
    <property type="match status" value="1"/>
</dbReference>
<sequence length="130" mass="14604">MSTYIMILYHYTSLQGYRGIRQDGQINESPFGGADAAFGQGVYLTSRGPEWSAKEVIINNWGEAEVGISQYVRKVEYIIQVSVQKQNVIKASDGRDIYIHKGEIPKSAIMRVYRRDDKGNACSFQSKSSS</sequence>
<evidence type="ECO:0000313" key="3">
    <source>
        <dbReference type="Proteomes" id="UP001634394"/>
    </source>
</evidence>
<organism evidence="2 3">
    <name type="scientific">Sinanodonta woodiana</name>
    <name type="common">Chinese pond mussel</name>
    <name type="synonym">Anodonta woodiana</name>
    <dbReference type="NCBI Taxonomy" id="1069815"/>
    <lineage>
        <taxon>Eukaryota</taxon>
        <taxon>Metazoa</taxon>
        <taxon>Spiralia</taxon>
        <taxon>Lophotrochozoa</taxon>
        <taxon>Mollusca</taxon>
        <taxon>Bivalvia</taxon>
        <taxon>Autobranchia</taxon>
        <taxon>Heteroconchia</taxon>
        <taxon>Palaeoheterodonta</taxon>
        <taxon>Unionida</taxon>
        <taxon>Unionoidea</taxon>
        <taxon>Unionidae</taxon>
        <taxon>Unioninae</taxon>
        <taxon>Sinanodonta</taxon>
    </lineage>
</organism>
<dbReference type="Proteomes" id="UP001634394">
    <property type="component" value="Unassembled WGS sequence"/>
</dbReference>
<name>A0ABD3VV15_SINWO</name>
<evidence type="ECO:0000259" key="1">
    <source>
        <dbReference type="Pfam" id="PF15633"/>
    </source>
</evidence>
<dbReference type="EMBL" id="JBJQND010000009">
    <property type="protein sequence ID" value="KAL3865442.1"/>
    <property type="molecule type" value="Genomic_DNA"/>
</dbReference>
<reference evidence="2 3" key="1">
    <citation type="submission" date="2024-11" db="EMBL/GenBank/DDBJ databases">
        <title>Chromosome-level genome assembly of the freshwater bivalve Anodonta woodiana.</title>
        <authorList>
            <person name="Chen X."/>
        </authorList>
    </citation>
    <scope>NUCLEOTIDE SEQUENCE [LARGE SCALE GENOMIC DNA]</scope>
    <source>
        <strain evidence="2">MN2024</strain>
        <tissue evidence="2">Gills</tissue>
    </source>
</reference>
<proteinExistence type="predicted"/>
<accession>A0ABD3VV15</accession>
<dbReference type="AlphaFoldDB" id="A0ABD3VV15"/>
<comment type="caution">
    <text evidence="2">The sequence shown here is derived from an EMBL/GenBank/DDBJ whole genome shotgun (WGS) entry which is preliminary data.</text>
</comment>
<protein>
    <recommendedName>
        <fullName evidence="1">Tox-ART-HYD1 domain-containing protein</fullName>
    </recommendedName>
</protein>
<keyword evidence="3" id="KW-1185">Reference proteome</keyword>
<dbReference type="InterPro" id="IPR028920">
    <property type="entry name" value="Tox-ART-HYD1_dom"/>
</dbReference>
<feature type="domain" description="Tox-ART-HYD1" evidence="1">
    <location>
        <begin position="8"/>
        <end position="95"/>
    </location>
</feature>